<feature type="domain" description="Transglutaminase-like" evidence="3">
    <location>
        <begin position="562"/>
        <end position="647"/>
    </location>
</feature>
<name>A0A1I2J358_9BACL</name>
<feature type="transmembrane region" description="Helical" evidence="2">
    <location>
        <begin position="12"/>
        <end position="32"/>
    </location>
</feature>
<proteinExistence type="predicted"/>
<feature type="transmembrane region" description="Helical" evidence="2">
    <location>
        <begin position="213"/>
        <end position="231"/>
    </location>
</feature>
<sequence length="871" mass="91796">MAIFNAQGGPAFGYRIWTSLLLFGLLAEWMLPWSEAGSRYYIDVAQPLILFVGCIAIAGLLRAPWYIMLVVYAVISITGLMRLYKGPDVGPLEWASGFASRFAEEVGGLFGMGAGAWGMSTELQALLLFTGFALLVPALQALIWLRQLGLALAGITAGYLILLHVWLGMDVLNGLLRVTVEGMLLGAIVMFARMRRLQGEESREEAQTASYRWSASAFVIVGLCLGAGLLFSGGKTAANSPAAWTEPLTARLEQYVLGLERGNPKAALASAAASGSNASTGYGFDDSTLGAPLKQDERIIFTGLSPARTYWRGETKAFYTGKGWQETEQRLTLLPIRNGGERIVSANGEGSVEEDREAVEVIAEAGTETEADTDTAIKTDTVTDAEAGEEREIESQGTGTETAVSPDRTVVQTVLLEQAERGFPLFMGGTSGTLLDLTSSEPRSKLNTYLKNEASGTLYAPSEKLLIERYTIQTQLPVMDEAVLRNGGIQAGEKEAMAEYLQLPESLPSRVAALAAEVSGGGVTSRYDQVKAVETYLRSSYRYSAENSTVPKGGADFVDDFLFKQHEGYCVHFSSAMVIMLRTQGIPARWVKGFAPGTVSAEQLDARNDTAHAGVKLTAYEVKSKDAHAWVEVYFPDAGWVPFDPTPGYGGEGTAAGAALAGLAGTAGSAAAGGEGAAGAAASAAARPMGQRAQALAVAAAEQAATALAQGADALARAALGAAEAAAGATPAAKGAAGAAALALAAVLFAAAQQRRLRLRLALRRYSAASRGGAPASSAGVQKQFAAVSAAIWPQLDRCVAKRQPQQTARQYAAAQAALLPASQAEALQRFVTWDDAARYGPRRAWQAPLPEELSAAAALLCARRHSARRT</sequence>
<dbReference type="RefSeq" id="WP_074905086.1">
    <property type="nucleotide sequence ID" value="NZ_FONN01000053.1"/>
</dbReference>
<feature type="transmembrane region" description="Helical" evidence="2">
    <location>
        <begin position="150"/>
        <end position="169"/>
    </location>
</feature>
<accession>A0A1I2J358</accession>
<keyword evidence="2" id="KW-1133">Transmembrane helix</keyword>
<organism evidence="4 5">
    <name type="scientific">Paenibacillus algorifonticola</name>
    <dbReference type="NCBI Taxonomy" id="684063"/>
    <lineage>
        <taxon>Bacteria</taxon>
        <taxon>Bacillati</taxon>
        <taxon>Bacillota</taxon>
        <taxon>Bacilli</taxon>
        <taxon>Bacillales</taxon>
        <taxon>Paenibacillaceae</taxon>
        <taxon>Paenibacillus</taxon>
    </lineage>
</organism>
<feature type="transmembrane region" description="Helical" evidence="2">
    <location>
        <begin position="175"/>
        <end position="192"/>
    </location>
</feature>
<protein>
    <recommendedName>
        <fullName evidence="3">Transglutaminase-like domain-containing protein</fullName>
    </recommendedName>
</protein>
<dbReference type="PANTHER" id="PTHR42736">
    <property type="entry name" value="PROTEIN-GLUTAMINE GAMMA-GLUTAMYLTRANSFERASE"/>
    <property type="match status" value="1"/>
</dbReference>
<dbReference type="Proteomes" id="UP000183410">
    <property type="component" value="Unassembled WGS sequence"/>
</dbReference>
<dbReference type="AlphaFoldDB" id="A0A1I2J358"/>
<feature type="transmembrane region" description="Helical" evidence="2">
    <location>
        <begin position="66"/>
        <end position="84"/>
    </location>
</feature>
<dbReference type="InterPro" id="IPR002931">
    <property type="entry name" value="Transglutaminase-like"/>
</dbReference>
<evidence type="ECO:0000256" key="2">
    <source>
        <dbReference type="SAM" id="Phobius"/>
    </source>
</evidence>
<dbReference type="InterPro" id="IPR052901">
    <property type="entry name" value="Bact_TGase-like"/>
</dbReference>
<keyword evidence="2" id="KW-0472">Membrane</keyword>
<keyword evidence="5" id="KW-1185">Reference proteome</keyword>
<dbReference type="Pfam" id="PF01841">
    <property type="entry name" value="Transglut_core"/>
    <property type="match status" value="1"/>
</dbReference>
<evidence type="ECO:0000313" key="4">
    <source>
        <dbReference type="EMBL" id="SFF48944.1"/>
    </source>
</evidence>
<dbReference type="PANTHER" id="PTHR42736:SF1">
    <property type="entry name" value="PROTEIN-GLUTAMINE GAMMA-GLUTAMYLTRANSFERASE"/>
    <property type="match status" value="1"/>
</dbReference>
<dbReference type="InterPro" id="IPR038765">
    <property type="entry name" value="Papain-like_cys_pep_sf"/>
</dbReference>
<evidence type="ECO:0000259" key="3">
    <source>
        <dbReference type="SMART" id="SM00460"/>
    </source>
</evidence>
<evidence type="ECO:0000313" key="5">
    <source>
        <dbReference type="Proteomes" id="UP000183410"/>
    </source>
</evidence>
<gene>
    <name evidence="4" type="ORF">SAMN04487969_1535</name>
</gene>
<feature type="transmembrane region" description="Helical" evidence="2">
    <location>
        <begin position="125"/>
        <end position="145"/>
    </location>
</feature>
<feature type="transmembrane region" description="Helical" evidence="2">
    <location>
        <begin position="44"/>
        <end position="61"/>
    </location>
</feature>
<keyword evidence="2" id="KW-0812">Transmembrane</keyword>
<dbReference type="EMBL" id="FONN01000053">
    <property type="protein sequence ID" value="SFF48944.1"/>
    <property type="molecule type" value="Genomic_DNA"/>
</dbReference>
<reference evidence="5" key="1">
    <citation type="submission" date="2016-10" db="EMBL/GenBank/DDBJ databases">
        <authorList>
            <person name="Varghese N."/>
            <person name="Submissions S."/>
        </authorList>
    </citation>
    <scope>NUCLEOTIDE SEQUENCE [LARGE SCALE GENOMIC DNA]</scope>
    <source>
        <strain evidence="5">CGMCC 1.10223</strain>
    </source>
</reference>
<dbReference type="SUPFAM" id="SSF54001">
    <property type="entry name" value="Cysteine proteinases"/>
    <property type="match status" value="1"/>
</dbReference>
<evidence type="ECO:0000256" key="1">
    <source>
        <dbReference type="SAM" id="MobiDB-lite"/>
    </source>
</evidence>
<feature type="region of interest" description="Disordered" evidence="1">
    <location>
        <begin position="385"/>
        <end position="404"/>
    </location>
</feature>
<dbReference type="Gene3D" id="3.10.620.30">
    <property type="match status" value="1"/>
</dbReference>
<dbReference type="SMART" id="SM00460">
    <property type="entry name" value="TGc"/>
    <property type="match status" value="1"/>
</dbReference>